<evidence type="ECO:0000313" key="11">
    <source>
        <dbReference type="EMBL" id="MTW19492.1"/>
    </source>
</evidence>
<evidence type="ECO:0000256" key="5">
    <source>
        <dbReference type="ARBA" id="ARBA00018141"/>
    </source>
</evidence>
<dbReference type="GO" id="GO:0046872">
    <property type="term" value="F:metal ion binding"/>
    <property type="evidence" value="ECO:0007669"/>
    <property type="project" value="UniProtKB-KW"/>
</dbReference>
<comment type="similarity">
    <text evidence="3">Belongs to the PTPS family. QueD subfamily.</text>
</comment>
<keyword evidence="6" id="KW-0479">Metal-binding</keyword>
<dbReference type="RefSeq" id="WP_155448086.1">
    <property type="nucleotide sequence ID" value="NZ_WNKT01000001.1"/>
</dbReference>
<reference evidence="11 12" key="1">
    <citation type="submission" date="2019-11" db="EMBL/GenBank/DDBJ databases">
        <title>Whole-genome sequence of the anaerobic purple sulfur bacterium Allochromatium palmeri DSM 15591.</title>
        <authorList>
            <person name="Kyndt J.A."/>
            <person name="Meyer T.E."/>
        </authorList>
    </citation>
    <scope>NUCLEOTIDE SEQUENCE [LARGE SCALE GENOMIC DNA]</scope>
    <source>
        <strain evidence="11 12">DSM 15591</strain>
    </source>
</reference>
<dbReference type="PANTHER" id="PTHR12589:SF7">
    <property type="entry name" value="6-PYRUVOYL TETRAHYDROBIOPTERIN SYNTHASE"/>
    <property type="match status" value="1"/>
</dbReference>
<dbReference type="AlphaFoldDB" id="A0A6N8E5N7"/>
<dbReference type="InterPro" id="IPR007115">
    <property type="entry name" value="6-PTP_synth/QueD"/>
</dbReference>
<comment type="pathway">
    <text evidence="2">Purine metabolism; 7-cyano-7-deazaguanine biosynthesis.</text>
</comment>
<proteinExistence type="inferred from homology"/>
<dbReference type="EC" id="4.1.2.50" evidence="4"/>
<keyword evidence="12" id="KW-1185">Reference proteome</keyword>
<evidence type="ECO:0000256" key="3">
    <source>
        <dbReference type="ARBA" id="ARBA00008900"/>
    </source>
</evidence>
<dbReference type="PANTHER" id="PTHR12589">
    <property type="entry name" value="PYRUVOYL TETRAHYDROBIOPTERIN SYNTHASE"/>
    <property type="match status" value="1"/>
</dbReference>
<evidence type="ECO:0000256" key="7">
    <source>
        <dbReference type="ARBA" id="ARBA00022833"/>
    </source>
</evidence>
<sequence>MNTRLFHLAAVPFEAARRVDILPETHRCRHLHGHGFLARLRAELPSGWASFPGAESDDLQAALARGVEPLDYRDLNTLLPVPTDENLARWVRDRLDLPGIASIGIQSTHDQGADLDGADHIHVWRRFRFESAHRLPNVPEGHPCGRMHGHGFEVILHADQDLDGEDMGIDFDRLAALWAPLHDALHQVCLNDIPGLENPTSELLARWIWARLKPELPALSWVTVYETATAGCHFDGTHYRIWKEQRFEAALRLEHAPEGDARRRLHGHSYLLRLHLTAPLDQVLGWTVDYGDVKRLFKPLYDRLDHHRLDALEGLDAADPGSLTHWIRAHIRADLPELDRIDLQPTPGCGASLCWGELGPALPT</sequence>
<name>A0A6N8E5N7_9GAMM</name>
<keyword evidence="7" id="KW-0862">Zinc</keyword>
<accession>A0A6N8E5N7</accession>
<keyword evidence="8" id="KW-0456">Lyase</keyword>
<organism evidence="11 12">
    <name type="scientific">Allochromatium palmeri</name>
    <dbReference type="NCBI Taxonomy" id="231048"/>
    <lineage>
        <taxon>Bacteria</taxon>
        <taxon>Pseudomonadati</taxon>
        <taxon>Pseudomonadota</taxon>
        <taxon>Gammaproteobacteria</taxon>
        <taxon>Chromatiales</taxon>
        <taxon>Chromatiaceae</taxon>
        <taxon>Allochromatium</taxon>
    </lineage>
</organism>
<dbReference type="UniPathway" id="UPA00391"/>
<comment type="caution">
    <text evidence="11">The sequence shown here is derived from an EMBL/GenBank/DDBJ whole genome shotgun (WGS) entry which is preliminary data.</text>
</comment>
<dbReference type="Pfam" id="PF01242">
    <property type="entry name" value="PTPS"/>
    <property type="match status" value="3"/>
</dbReference>
<dbReference type="EMBL" id="WNKT01000001">
    <property type="protein sequence ID" value="MTW19492.1"/>
    <property type="molecule type" value="Genomic_DNA"/>
</dbReference>
<evidence type="ECO:0000256" key="8">
    <source>
        <dbReference type="ARBA" id="ARBA00023239"/>
    </source>
</evidence>
<evidence type="ECO:0000313" key="12">
    <source>
        <dbReference type="Proteomes" id="UP000434044"/>
    </source>
</evidence>
<comment type="catalytic activity">
    <reaction evidence="10">
        <text>7,8-dihydroneopterin 3'-triphosphate + H2O = 6-carboxy-5,6,7,8-tetrahydropterin + triphosphate + acetaldehyde + 2 H(+)</text>
        <dbReference type="Rhea" id="RHEA:27966"/>
        <dbReference type="ChEBI" id="CHEBI:15343"/>
        <dbReference type="ChEBI" id="CHEBI:15377"/>
        <dbReference type="ChEBI" id="CHEBI:15378"/>
        <dbReference type="ChEBI" id="CHEBI:18036"/>
        <dbReference type="ChEBI" id="CHEBI:58462"/>
        <dbReference type="ChEBI" id="CHEBI:61032"/>
        <dbReference type="EC" id="4.1.2.50"/>
    </reaction>
</comment>
<evidence type="ECO:0000256" key="9">
    <source>
        <dbReference type="ARBA" id="ARBA00031449"/>
    </source>
</evidence>
<dbReference type="InterPro" id="IPR038418">
    <property type="entry name" value="6-PTP_synth/QueD_sf"/>
</dbReference>
<comment type="cofactor">
    <cofactor evidence="1">
        <name>Zn(2+)</name>
        <dbReference type="ChEBI" id="CHEBI:29105"/>
    </cofactor>
</comment>
<dbReference type="Proteomes" id="UP000434044">
    <property type="component" value="Unassembled WGS sequence"/>
</dbReference>
<evidence type="ECO:0000256" key="2">
    <source>
        <dbReference type="ARBA" id="ARBA00005061"/>
    </source>
</evidence>
<evidence type="ECO:0000256" key="4">
    <source>
        <dbReference type="ARBA" id="ARBA00012982"/>
    </source>
</evidence>
<dbReference type="GO" id="GO:0070497">
    <property type="term" value="F:6-carboxytetrahydropterin synthase activity"/>
    <property type="evidence" value="ECO:0007669"/>
    <property type="project" value="UniProtKB-EC"/>
</dbReference>
<gene>
    <name evidence="11" type="ORF">GJ668_00105</name>
</gene>
<evidence type="ECO:0000256" key="10">
    <source>
        <dbReference type="ARBA" id="ARBA00048807"/>
    </source>
</evidence>
<protein>
    <recommendedName>
        <fullName evidence="5">6-carboxy-5,6,7,8-tetrahydropterin synthase</fullName>
        <ecNumber evidence="4">4.1.2.50</ecNumber>
    </recommendedName>
    <alternativeName>
        <fullName evidence="9">Queuosine biosynthesis protein QueD</fullName>
    </alternativeName>
</protein>
<evidence type="ECO:0000256" key="6">
    <source>
        <dbReference type="ARBA" id="ARBA00022723"/>
    </source>
</evidence>
<dbReference type="Gene3D" id="3.30.479.10">
    <property type="entry name" value="6-pyruvoyl tetrahydropterin synthase/QueD"/>
    <property type="match status" value="3"/>
</dbReference>
<evidence type="ECO:0000256" key="1">
    <source>
        <dbReference type="ARBA" id="ARBA00001947"/>
    </source>
</evidence>
<dbReference type="OrthoDB" id="9804698at2"/>
<dbReference type="SUPFAM" id="SSF55620">
    <property type="entry name" value="Tetrahydrobiopterin biosynthesis enzymes-like"/>
    <property type="match status" value="3"/>
</dbReference>